<comment type="similarity">
    <text evidence="2">Belongs to the VPS35L family.</text>
</comment>
<comment type="subcellular location">
    <subcellularLocation>
        <location evidence="1">Endosome</location>
    </subcellularLocation>
</comment>
<feature type="region of interest" description="Disordered" evidence="6">
    <location>
        <begin position="1"/>
        <end position="99"/>
    </location>
</feature>
<dbReference type="GO" id="GO:0015031">
    <property type="term" value="P:protein transport"/>
    <property type="evidence" value="ECO:0007669"/>
    <property type="project" value="UniProtKB-KW"/>
</dbReference>
<sequence>MEFRPRDYRAERESHALPRVRADEHPLETPSPCPPQPLNSNIEATKKPSSRRLDQEIPENDDKEDFVDPLRSQEVDASDGTPAESNACGRPVSSGDQVPSKEWSSFKRFLMQKFPVSKMISVSSKSDLIIRSGKVIGYKILQQMRKLQKLYVQRNLMIQKEFLKRTPTSSRGRSMCRNYMTLKMKSFGHGMRKIV</sequence>
<evidence type="ECO:0000256" key="4">
    <source>
        <dbReference type="ARBA" id="ARBA00022753"/>
    </source>
</evidence>
<dbReference type="PANTHER" id="PTHR13673:SF0">
    <property type="entry name" value="VPS35 ENDOSOMAL PROTEIN-SORTING FACTOR-LIKE"/>
    <property type="match status" value="1"/>
</dbReference>
<keyword evidence="5" id="KW-0653">Protein transport</keyword>
<reference evidence="7" key="1">
    <citation type="submission" date="2018-02" db="EMBL/GenBank/DDBJ databases">
        <title>Rhizophora mucronata_Transcriptome.</title>
        <authorList>
            <person name="Meera S.P."/>
            <person name="Sreeshan A."/>
            <person name="Augustine A."/>
        </authorList>
    </citation>
    <scope>NUCLEOTIDE SEQUENCE</scope>
    <source>
        <tissue evidence="7">Leaf</tissue>
    </source>
</reference>
<feature type="compositionally biased region" description="Acidic residues" evidence="6">
    <location>
        <begin position="56"/>
        <end position="65"/>
    </location>
</feature>
<evidence type="ECO:0000256" key="2">
    <source>
        <dbReference type="ARBA" id="ARBA00010704"/>
    </source>
</evidence>
<accession>A0A2P2LXT4</accession>
<evidence type="ECO:0000313" key="7">
    <source>
        <dbReference type="EMBL" id="MBX22779.1"/>
    </source>
</evidence>
<evidence type="ECO:0000256" key="6">
    <source>
        <dbReference type="SAM" id="MobiDB-lite"/>
    </source>
</evidence>
<dbReference type="AlphaFoldDB" id="A0A2P2LXT4"/>
<evidence type="ECO:0000256" key="5">
    <source>
        <dbReference type="ARBA" id="ARBA00022927"/>
    </source>
</evidence>
<dbReference type="GO" id="GO:0005768">
    <property type="term" value="C:endosome"/>
    <property type="evidence" value="ECO:0007669"/>
    <property type="project" value="UniProtKB-SubCell"/>
</dbReference>
<keyword evidence="4" id="KW-0967">Endosome</keyword>
<name>A0A2P2LXT4_RHIMU</name>
<keyword evidence="3" id="KW-0813">Transport</keyword>
<evidence type="ECO:0000256" key="1">
    <source>
        <dbReference type="ARBA" id="ARBA00004177"/>
    </source>
</evidence>
<proteinExistence type="inferred from homology"/>
<organism evidence="7">
    <name type="scientific">Rhizophora mucronata</name>
    <name type="common">Asiatic mangrove</name>
    <dbReference type="NCBI Taxonomy" id="61149"/>
    <lineage>
        <taxon>Eukaryota</taxon>
        <taxon>Viridiplantae</taxon>
        <taxon>Streptophyta</taxon>
        <taxon>Embryophyta</taxon>
        <taxon>Tracheophyta</taxon>
        <taxon>Spermatophyta</taxon>
        <taxon>Magnoliopsida</taxon>
        <taxon>eudicotyledons</taxon>
        <taxon>Gunneridae</taxon>
        <taxon>Pentapetalae</taxon>
        <taxon>rosids</taxon>
        <taxon>fabids</taxon>
        <taxon>Malpighiales</taxon>
        <taxon>Rhizophoraceae</taxon>
        <taxon>Rhizophora</taxon>
    </lineage>
</organism>
<dbReference type="InterPro" id="IPR029705">
    <property type="entry name" value="VPS35L"/>
</dbReference>
<dbReference type="PANTHER" id="PTHR13673">
    <property type="entry name" value="ESOPHAGEAL CANCER ASSOCIATED PROTEIN"/>
    <property type="match status" value="1"/>
</dbReference>
<evidence type="ECO:0000256" key="3">
    <source>
        <dbReference type="ARBA" id="ARBA00022448"/>
    </source>
</evidence>
<dbReference type="EMBL" id="GGEC01042295">
    <property type="protein sequence ID" value="MBX22779.1"/>
    <property type="molecule type" value="Transcribed_RNA"/>
</dbReference>
<feature type="compositionally biased region" description="Basic and acidic residues" evidence="6">
    <location>
        <begin position="1"/>
        <end position="27"/>
    </location>
</feature>
<protein>
    <submittedName>
        <fullName evidence="7">UPF0505 protein C16orf62 homolog</fullName>
    </submittedName>
</protein>
<dbReference type="GO" id="GO:0032456">
    <property type="term" value="P:endocytic recycling"/>
    <property type="evidence" value="ECO:0007669"/>
    <property type="project" value="InterPro"/>
</dbReference>